<keyword evidence="2" id="KW-1185">Reference proteome</keyword>
<feature type="non-terminal residue" evidence="1">
    <location>
        <position position="1"/>
    </location>
</feature>
<name>A0A7D9E086_PARCT</name>
<feature type="non-terminal residue" evidence="1">
    <location>
        <position position="85"/>
    </location>
</feature>
<proteinExistence type="predicted"/>
<reference evidence="1" key="1">
    <citation type="submission" date="2020-04" db="EMBL/GenBank/DDBJ databases">
        <authorList>
            <person name="Alioto T."/>
            <person name="Alioto T."/>
            <person name="Gomez Garrido J."/>
        </authorList>
    </citation>
    <scope>NUCLEOTIDE SEQUENCE</scope>
    <source>
        <strain evidence="1">A484AB</strain>
    </source>
</reference>
<accession>A0A7D9E086</accession>
<evidence type="ECO:0000313" key="1">
    <source>
        <dbReference type="EMBL" id="CAB3996970.1"/>
    </source>
</evidence>
<sequence length="85" mass="9752">EIRELTNKENWKHCPGHLNPADLPSCRCSGHNLVGNDKWLNGPDFLQLPKDQWPTDPQSTQHDELANTEIIKKNLSYPLLNKPLK</sequence>
<protein>
    <submittedName>
        <fullName evidence="1">Uncharacterized protein</fullName>
    </submittedName>
</protein>
<dbReference type="AlphaFoldDB" id="A0A7D9E086"/>
<organism evidence="1 2">
    <name type="scientific">Paramuricea clavata</name>
    <name type="common">Red gorgonian</name>
    <name type="synonym">Violescent sea-whip</name>
    <dbReference type="NCBI Taxonomy" id="317549"/>
    <lineage>
        <taxon>Eukaryota</taxon>
        <taxon>Metazoa</taxon>
        <taxon>Cnidaria</taxon>
        <taxon>Anthozoa</taxon>
        <taxon>Octocorallia</taxon>
        <taxon>Malacalcyonacea</taxon>
        <taxon>Plexauridae</taxon>
        <taxon>Paramuricea</taxon>
    </lineage>
</organism>
<dbReference type="EMBL" id="CACRXK020002989">
    <property type="protein sequence ID" value="CAB3996970.1"/>
    <property type="molecule type" value="Genomic_DNA"/>
</dbReference>
<comment type="caution">
    <text evidence="1">The sequence shown here is derived from an EMBL/GenBank/DDBJ whole genome shotgun (WGS) entry which is preliminary data.</text>
</comment>
<gene>
    <name evidence="1" type="ORF">PACLA_8A080369</name>
</gene>
<dbReference type="OrthoDB" id="6428063at2759"/>
<dbReference type="Proteomes" id="UP001152795">
    <property type="component" value="Unassembled WGS sequence"/>
</dbReference>
<evidence type="ECO:0000313" key="2">
    <source>
        <dbReference type="Proteomes" id="UP001152795"/>
    </source>
</evidence>